<accession>A0A671Q8A4</accession>
<name>A0A671Q8A4_9TELE</name>
<dbReference type="Gene3D" id="2.60.40.60">
    <property type="entry name" value="Cadherins"/>
    <property type="match status" value="6"/>
</dbReference>
<dbReference type="GO" id="GO:0045216">
    <property type="term" value="P:cell-cell junction organization"/>
    <property type="evidence" value="ECO:0007669"/>
    <property type="project" value="UniProtKB-ARBA"/>
</dbReference>
<evidence type="ECO:0000256" key="10">
    <source>
        <dbReference type="ARBA" id="ARBA00023157"/>
    </source>
</evidence>
<dbReference type="GO" id="GO:0005911">
    <property type="term" value="C:cell-cell junction"/>
    <property type="evidence" value="ECO:0007669"/>
    <property type="project" value="TreeGrafter"/>
</dbReference>
<feature type="signal peptide" evidence="16">
    <location>
        <begin position="1"/>
        <end position="22"/>
    </location>
</feature>
<dbReference type="InterPro" id="IPR050971">
    <property type="entry name" value="Cadherin-domain_protein"/>
</dbReference>
<dbReference type="InterPro" id="IPR015919">
    <property type="entry name" value="Cadherin-like_sf"/>
</dbReference>
<dbReference type="GO" id="GO:0005509">
    <property type="term" value="F:calcium ion binding"/>
    <property type="evidence" value="ECO:0007669"/>
    <property type="project" value="UniProtKB-UniRule"/>
</dbReference>
<feature type="domain" description="Cadherin" evidence="17">
    <location>
        <begin position="159"/>
        <end position="245"/>
    </location>
</feature>
<protein>
    <recommendedName>
        <fullName evidence="17">Cadherin domain-containing protein</fullName>
    </recommendedName>
</protein>
<dbReference type="PROSITE" id="PS50268">
    <property type="entry name" value="CADHERIN_2"/>
    <property type="match status" value="5"/>
</dbReference>
<comment type="function">
    <text evidence="14">Cadherins are calcium-dependent cell adhesion proteins.</text>
</comment>
<feature type="chain" id="PRO_5025572628" description="Cadherin domain-containing protein" evidence="16">
    <location>
        <begin position="23"/>
        <end position="754"/>
    </location>
</feature>
<keyword evidence="11" id="KW-0325">Glycoprotein</keyword>
<feature type="domain" description="Cadherin" evidence="17">
    <location>
        <begin position="22"/>
        <end position="94"/>
    </location>
</feature>
<dbReference type="Ensembl" id="ENSSANT00000070386.1">
    <property type="protein sequence ID" value="ENSSANP00000066215.1"/>
    <property type="gene ID" value="ENSSANG00000033026.1"/>
</dbReference>
<dbReference type="PANTHER" id="PTHR24025">
    <property type="entry name" value="DESMOGLEIN FAMILY MEMBER"/>
    <property type="match status" value="1"/>
</dbReference>
<evidence type="ECO:0000256" key="9">
    <source>
        <dbReference type="ARBA" id="ARBA00023136"/>
    </source>
</evidence>
<keyword evidence="7 13" id="KW-0130">Cell adhesion</keyword>
<feature type="domain" description="Cadherin" evidence="17">
    <location>
        <begin position="479"/>
        <end position="593"/>
    </location>
</feature>
<evidence type="ECO:0000256" key="8">
    <source>
        <dbReference type="ARBA" id="ARBA00022989"/>
    </source>
</evidence>
<dbReference type="PROSITE" id="PS00232">
    <property type="entry name" value="CADHERIN_1"/>
    <property type="match status" value="2"/>
</dbReference>
<dbReference type="Pfam" id="PF01049">
    <property type="entry name" value="CADH_Y-type_LIR"/>
    <property type="match status" value="1"/>
</dbReference>
<dbReference type="Proteomes" id="UP000472260">
    <property type="component" value="Unassembled WGS sequence"/>
</dbReference>
<evidence type="ECO:0000256" key="6">
    <source>
        <dbReference type="ARBA" id="ARBA00022837"/>
    </source>
</evidence>
<dbReference type="AlphaFoldDB" id="A0A671Q8A4"/>
<dbReference type="GO" id="GO:0002009">
    <property type="term" value="P:morphogenesis of an epithelium"/>
    <property type="evidence" value="ECO:0007669"/>
    <property type="project" value="UniProtKB-ARBA"/>
</dbReference>
<dbReference type="InterPro" id="IPR000233">
    <property type="entry name" value="Cadherin_Y-type_LIR"/>
</dbReference>
<dbReference type="SUPFAM" id="SSF49313">
    <property type="entry name" value="Cadherin-like"/>
    <property type="match status" value="6"/>
</dbReference>
<keyword evidence="19" id="KW-1185">Reference proteome</keyword>
<reference evidence="18" key="1">
    <citation type="submission" date="2025-08" db="UniProtKB">
        <authorList>
            <consortium name="Ensembl"/>
        </authorList>
    </citation>
    <scope>IDENTIFICATION</scope>
</reference>
<evidence type="ECO:0000256" key="2">
    <source>
        <dbReference type="ARBA" id="ARBA00022536"/>
    </source>
</evidence>
<dbReference type="FunFam" id="2.60.40.60:FF:000024">
    <property type="entry name" value="FAT atypical cadherin 3"/>
    <property type="match status" value="1"/>
</dbReference>
<evidence type="ECO:0000256" key="3">
    <source>
        <dbReference type="ARBA" id="ARBA00022692"/>
    </source>
</evidence>
<dbReference type="CDD" id="cd11304">
    <property type="entry name" value="Cadherin_repeat"/>
    <property type="match status" value="5"/>
</dbReference>
<evidence type="ECO:0000256" key="13">
    <source>
        <dbReference type="RuleBase" id="RU003318"/>
    </source>
</evidence>
<dbReference type="InterPro" id="IPR020894">
    <property type="entry name" value="Cadherin_CS"/>
</dbReference>
<organism evidence="18 19">
    <name type="scientific">Sinocyclocheilus anshuiensis</name>
    <dbReference type="NCBI Taxonomy" id="1608454"/>
    <lineage>
        <taxon>Eukaryota</taxon>
        <taxon>Metazoa</taxon>
        <taxon>Chordata</taxon>
        <taxon>Craniata</taxon>
        <taxon>Vertebrata</taxon>
        <taxon>Euteleostomi</taxon>
        <taxon>Actinopterygii</taxon>
        <taxon>Neopterygii</taxon>
        <taxon>Teleostei</taxon>
        <taxon>Ostariophysi</taxon>
        <taxon>Cypriniformes</taxon>
        <taxon>Cyprinidae</taxon>
        <taxon>Cyprininae</taxon>
        <taxon>Sinocyclocheilus</taxon>
    </lineage>
</organism>
<dbReference type="SMART" id="SM00112">
    <property type="entry name" value="CA"/>
    <property type="match status" value="5"/>
</dbReference>
<evidence type="ECO:0000313" key="19">
    <source>
        <dbReference type="Proteomes" id="UP000472260"/>
    </source>
</evidence>
<keyword evidence="8" id="KW-1133">Transmembrane helix</keyword>
<evidence type="ECO:0000313" key="18">
    <source>
        <dbReference type="Ensembl" id="ENSSANP00000066215.1"/>
    </source>
</evidence>
<keyword evidence="3 13" id="KW-0812">Transmembrane</keyword>
<sequence length="754" mass="82169">MLSSLFLLKVFFVFINSSYSSGANAKLRYQITSGNVGGVFDMEPEVGTIFIAQPLDYEQNKLYKLHVLASDGKWEDYATVIVTIVNKNDEAPVFSVNEYYGSMTEELDGSPVFVLQVLPLHSLYCANAKLRYQITSGNVGGVFDMEPEVGTIFIAQPLDYEQNKLYKLHVLASDGKWEDYATVIVTIFIIDEVTGKIYAQITLDREARAVWRFVVLATDEGGEGLTGFTDVIINVWDINDNAPLFACAPDNCNGDVTENSPPGTSVMEMTATDLDDAAVGQNAVLAYKIVGNAALNGANRGADVFSINPATGTVSVAMSGLDREQTDSYILVVEARDGGGMIGTATATIHVTDVNDHVPHFLDRSCSIRIPESSEPNTPIIELAAEDADAGENGQLTFSVVAGDPEQKFYMVSHRQEQRGTLRLKKHLDYERPGEQRFNLTIKVEDMQYSSLLHCTLEVEDCNDHAPVFIPHFLQLPAVREDVAPGTSVASVAATDLDSGLNREITYSIAPESDPYHLFSVDQSGLVTVASELDREKVAQHHLVVLATDHGTAPLTGTATIQMALLDVNDNARLISNYRHCAHLSATNYPPYISSCVERRPIGGIDRRLLGSRDRRPPPTHARRPLASQHCWTWRCPWSSLLLSSPQCRCPDPQFSPGRAPDPDLSPGRAPDPEYSPRRAPSNGRRASGGGTAPFDSLQVFSTEGGGSLAGSLSSFSSAGLEEGTAAGHECLKEWGPRFEKLKALYERAEGSDL</sequence>
<evidence type="ECO:0000256" key="4">
    <source>
        <dbReference type="ARBA" id="ARBA00022729"/>
    </source>
</evidence>
<evidence type="ECO:0000256" key="11">
    <source>
        <dbReference type="ARBA" id="ARBA00023180"/>
    </source>
</evidence>
<evidence type="ECO:0000256" key="16">
    <source>
        <dbReference type="SAM" id="SignalP"/>
    </source>
</evidence>
<feature type="domain" description="Cadherin" evidence="17">
    <location>
        <begin position="362"/>
        <end position="469"/>
    </location>
</feature>
<dbReference type="GO" id="GO:0007156">
    <property type="term" value="P:homophilic cell adhesion via plasma membrane adhesion molecules"/>
    <property type="evidence" value="ECO:0007669"/>
    <property type="project" value="InterPro"/>
</dbReference>
<feature type="domain" description="Cadherin" evidence="17">
    <location>
        <begin position="256"/>
        <end position="361"/>
    </location>
</feature>
<dbReference type="Gene3D" id="4.10.900.10">
    <property type="entry name" value="TCF3-CBD (Catenin binding domain)"/>
    <property type="match status" value="1"/>
</dbReference>
<proteinExistence type="predicted"/>
<keyword evidence="4 16" id="KW-0732">Signal</keyword>
<keyword evidence="6 12" id="KW-0106">Calcium</keyword>
<dbReference type="FunFam" id="2.60.40.60:FF:000020">
    <property type="entry name" value="Dachsous cadherin-related 1b"/>
    <property type="match status" value="1"/>
</dbReference>
<keyword evidence="10" id="KW-1015">Disulfide bond</keyword>
<evidence type="ECO:0000256" key="5">
    <source>
        <dbReference type="ARBA" id="ARBA00022737"/>
    </source>
</evidence>
<evidence type="ECO:0000256" key="7">
    <source>
        <dbReference type="ARBA" id="ARBA00022889"/>
    </source>
</evidence>
<dbReference type="Pfam" id="PF00028">
    <property type="entry name" value="Cadherin"/>
    <property type="match status" value="5"/>
</dbReference>
<evidence type="ECO:0000259" key="17">
    <source>
        <dbReference type="PROSITE" id="PS50268"/>
    </source>
</evidence>
<keyword evidence="2" id="KW-0245">EGF-like domain</keyword>
<keyword evidence="9" id="KW-0472">Membrane</keyword>
<reference evidence="18" key="2">
    <citation type="submission" date="2025-09" db="UniProtKB">
        <authorList>
            <consortium name="Ensembl"/>
        </authorList>
    </citation>
    <scope>IDENTIFICATION</scope>
</reference>
<evidence type="ECO:0000256" key="12">
    <source>
        <dbReference type="PROSITE-ProRule" id="PRU00043"/>
    </source>
</evidence>
<comment type="subcellular location">
    <subcellularLocation>
        <location evidence="13">Cell membrane</location>
        <topology evidence="13">Single-pass type I membrane protein</topology>
    </subcellularLocation>
    <subcellularLocation>
        <location evidence="1">Membrane</location>
        <topology evidence="1">Single-pass membrane protein</topology>
    </subcellularLocation>
</comment>
<dbReference type="PANTHER" id="PTHR24025:SF23">
    <property type="entry name" value="NEURAL-CADHERIN"/>
    <property type="match status" value="1"/>
</dbReference>
<dbReference type="GO" id="GO:0005886">
    <property type="term" value="C:plasma membrane"/>
    <property type="evidence" value="ECO:0007669"/>
    <property type="project" value="UniProtKB-SubCell"/>
</dbReference>
<feature type="region of interest" description="Disordered" evidence="15">
    <location>
        <begin position="653"/>
        <end position="704"/>
    </location>
</feature>
<evidence type="ECO:0000256" key="1">
    <source>
        <dbReference type="ARBA" id="ARBA00004167"/>
    </source>
</evidence>
<dbReference type="FunFam" id="2.60.40.60:FF:000068">
    <property type="entry name" value="Desmoglein 1"/>
    <property type="match status" value="1"/>
</dbReference>
<dbReference type="InterPro" id="IPR002126">
    <property type="entry name" value="Cadherin-like_dom"/>
</dbReference>
<evidence type="ECO:0000256" key="14">
    <source>
        <dbReference type="RuleBase" id="RU004357"/>
    </source>
</evidence>
<dbReference type="InterPro" id="IPR027397">
    <property type="entry name" value="Catenin-bd_sf"/>
</dbReference>
<keyword evidence="5" id="KW-0677">Repeat</keyword>
<dbReference type="PRINTS" id="PR00205">
    <property type="entry name" value="CADHERIN"/>
</dbReference>
<evidence type="ECO:0000256" key="15">
    <source>
        <dbReference type="SAM" id="MobiDB-lite"/>
    </source>
</evidence>